<gene>
    <name evidence="1" type="ORF">RHMOL_Rhmol05G0170600</name>
</gene>
<dbReference type="EMBL" id="CM046392">
    <property type="protein sequence ID" value="KAI8555387.1"/>
    <property type="molecule type" value="Genomic_DNA"/>
</dbReference>
<comment type="caution">
    <text evidence="1">The sequence shown here is derived from an EMBL/GenBank/DDBJ whole genome shotgun (WGS) entry which is preliminary data.</text>
</comment>
<name>A0ACC0NS69_RHOML</name>
<protein>
    <submittedName>
        <fullName evidence="1">Uncharacterized protein</fullName>
    </submittedName>
</protein>
<evidence type="ECO:0000313" key="2">
    <source>
        <dbReference type="Proteomes" id="UP001062846"/>
    </source>
</evidence>
<evidence type="ECO:0000313" key="1">
    <source>
        <dbReference type="EMBL" id="KAI8555387.1"/>
    </source>
</evidence>
<reference evidence="1" key="1">
    <citation type="submission" date="2022-02" db="EMBL/GenBank/DDBJ databases">
        <title>Plant Genome Project.</title>
        <authorList>
            <person name="Zhang R.-G."/>
        </authorList>
    </citation>
    <scope>NUCLEOTIDE SEQUENCE</scope>
    <source>
        <strain evidence="1">AT1</strain>
    </source>
</reference>
<organism evidence="1 2">
    <name type="scientific">Rhododendron molle</name>
    <name type="common">Chinese azalea</name>
    <name type="synonym">Azalea mollis</name>
    <dbReference type="NCBI Taxonomy" id="49168"/>
    <lineage>
        <taxon>Eukaryota</taxon>
        <taxon>Viridiplantae</taxon>
        <taxon>Streptophyta</taxon>
        <taxon>Embryophyta</taxon>
        <taxon>Tracheophyta</taxon>
        <taxon>Spermatophyta</taxon>
        <taxon>Magnoliopsida</taxon>
        <taxon>eudicotyledons</taxon>
        <taxon>Gunneridae</taxon>
        <taxon>Pentapetalae</taxon>
        <taxon>asterids</taxon>
        <taxon>Ericales</taxon>
        <taxon>Ericaceae</taxon>
        <taxon>Ericoideae</taxon>
        <taxon>Rhodoreae</taxon>
        <taxon>Rhododendron</taxon>
    </lineage>
</organism>
<dbReference type="Proteomes" id="UP001062846">
    <property type="component" value="Chromosome 5"/>
</dbReference>
<accession>A0ACC0NS69</accession>
<keyword evidence="2" id="KW-1185">Reference proteome</keyword>
<sequence length="362" mass="42380">MGGRPPTSIITDQDLGMKGAIAKVFPNTRYRLCLWHIKKKFVEKLSQVYYKRSKFKKDMKECIRRTYKKEDFEKRWMLLMKENGLESNEWLQGLFDIRESWVPVYNCGTFFAGMNTTGRNEGINSFFDGFVTHTSNLKEFVVKYEKALSRIVKRENDEDFESEHKFRIVNDHEFLLKHAGKVYTRNVFNKFKDEWSKVFHYKVENVRNVNGFQSFVVKSKDDELEKFEVTLHSQTYEGLNALFEKIQEVSKVSPIEICAEKDNEIFIEPSPSQILLLNPNISICKGRKKDVKGKAASTQSERLKSGIEMSLNRKKRKCHMCFQFGHDKRTCPSNPMRKTNKDLEEEAEGSDSDQEENSDCSE</sequence>
<proteinExistence type="predicted"/>